<evidence type="ECO:0000313" key="8">
    <source>
        <dbReference type="EMBL" id="CCE69666.1"/>
    </source>
</evidence>
<dbReference type="GO" id="GO:0003824">
    <property type="term" value="F:catalytic activity"/>
    <property type="evidence" value="ECO:0007669"/>
    <property type="project" value="InterPro"/>
</dbReference>
<dbReference type="Proteomes" id="UP000009139">
    <property type="component" value="Chromosome"/>
</dbReference>
<evidence type="ECO:0000256" key="2">
    <source>
        <dbReference type="ARBA" id="ARBA00022485"/>
    </source>
</evidence>
<dbReference type="InterPro" id="IPR058240">
    <property type="entry name" value="rSAM_sf"/>
</dbReference>
<dbReference type="InterPro" id="IPR006638">
    <property type="entry name" value="Elp3/MiaA/NifB-like_rSAM"/>
</dbReference>
<dbReference type="SFLD" id="SFLDS00029">
    <property type="entry name" value="Radical_SAM"/>
    <property type="match status" value="1"/>
</dbReference>
<dbReference type="PROSITE" id="PS51918">
    <property type="entry name" value="RADICAL_SAM"/>
    <property type="match status" value="1"/>
</dbReference>
<evidence type="ECO:0000256" key="6">
    <source>
        <dbReference type="ARBA" id="ARBA00023014"/>
    </source>
</evidence>
<dbReference type="InterPro" id="IPR007197">
    <property type="entry name" value="rSAM"/>
</dbReference>
<feature type="domain" description="Radical SAM core" evidence="7">
    <location>
        <begin position="35"/>
        <end position="283"/>
    </location>
</feature>
<organism evidence="8 9">
    <name type="scientific">Pyrococcus abyssi (strain GE5 / Orsay)</name>
    <dbReference type="NCBI Taxonomy" id="272844"/>
    <lineage>
        <taxon>Archaea</taxon>
        <taxon>Methanobacteriati</taxon>
        <taxon>Methanobacteriota</taxon>
        <taxon>Thermococci</taxon>
        <taxon>Thermococcales</taxon>
        <taxon>Thermococcaceae</taxon>
        <taxon>Pyrococcus</taxon>
    </lineage>
</organism>
<sequence>MALSLGDCSITLQNPFKLANLLKPMYWIGEDNVAGEPGKVLYVILPTIGCYRYRIGKPCYMCSYPAQAPKKTSQERILSHFLEAVHKIKGKDDRFSIRIFTSGSFFDSAEVRRDTRIRIFREISKLDNVYEVVVETRSEIIREDWVRELAEMVEDKWFEVAIGLESANDDIADVSINKGSTFNDFVRASEIIHNAGAKVKTYLLLKPIFLSERDAIEDVKFSIEKAEPYTDTFSINLTNIQKGTLYESLWQRGEYRTPWLWSVVEVLRWAKKKFPHKRFLSDPVGAGSARGPHNCGGSKDKAIERAIRKFSATQDLKFLEVEENCLEEWEYIKSEGLLDWQLLKSQVSPFSEL</sequence>
<gene>
    <name evidence="8" type="ordered locus">PAB0194</name>
</gene>
<dbReference type="GO" id="GO:0046872">
    <property type="term" value="F:metal ion binding"/>
    <property type="evidence" value="ECO:0007669"/>
    <property type="project" value="UniProtKB-KW"/>
</dbReference>
<keyword evidence="5" id="KW-0408">Iron</keyword>
<keyword evidence="3" id="KW-0949">S-adenosyl-L-methionine</keyword>
<protein>
    <submittedName>
        <fullName evidence="8">Fe-S oxidoreductase</fullName>
    </submittedName>
</protein>
<evidence type="ECO:0000256" key="3">
    <source>
        <dbReference type="ARBA" id="ARBA00022691"/>
    </source>
</evidence>
<dbReference type="GO" id="GO:0002926">
    <property type="term" value="P:tRNA wobble base 5-methoxycarbonylmethyl-2-thiouridinylation"/>
    <property type="evidence" value="ECO:0007669"/>
    <property type="project" value="TreeGrafter"/>
</dbReference>
<comment type="miscellaneous">
    <text evidence="8">The sequence shown here is derived from an EMBL/GenBank/DDBJ third party annotation (TPA) entry.</text>
</comment>
<accession>G8ZHS3</accession>
<keyword evidence="4" id="KW-0479">Metal-binding</keyword>
<evidence type="ECO:0000256" key="1">
    <source>
        <dbReference type="ARBA" id="ARBA00001966"/>
    </source>
</evidence>
<evidence type="ECO:0000256" key="5">
    <source>
        <dbReference type="ARBA" id="ARBA00023004"/>
    </source>
</evidence>
<dbReference type="GO" id="GO:0051539">
    <property type="term" value="F:4 iron, 4 sulfur cluster binding"/>
    <property type="evidence" value="ECO:0007669"/>
    <property type="project" value="UniProtKB-KW"/>
</dbReference>
<dbReference type="PANTHER" id="PTHR11135:SF0">
    <property type="entry name" value="ELONGATOR COMPLEX PROTEIN 3"/>
    <property type="match status" value="1"/>
</dbReference>
<dbReference type="PIRSF" id="PIRSF004954">
    <property type="entry name" value="Radical_SAM"/>
    <property type="match status" value="1"/>
</dbReference>
<reference evidence="8 9" key="1">
    <citation type="journal article" date="2012" name="Curr. Microbiol.">
        <title>Re-annotation of two hyperthermophilic archaea Pyrococcus abyssi GE5 and Pyrococcus furiosus DSM 3638.</title>
        <authorList>
            <person name="Gao J."/>
            <person name="Wang J."/>
        </authorList>
    </citation>
    <scope>GENOME REANNOTATION</scope>
    <source>
        <strain evidence="9">GE5 / Orsay</strain>
    </source>
</reference>
<dbReference type="InterPro" id="IPR005909">
    <property type="entry name" value="RaSEA"/>
</dbReference>
<name>G8ZHS3_PYRAB</name>
<evidence type="ECO:0000256" key="4">
    <source>
        <dbReference type="ARBA" id="ARBA00022723"/>
    </source>
</evidence>
<evidence type="ECO:0000259" key="7">
    <source>
        <dbReference type="PROSITE" id="PS51918"/>
    </source>
</evidence>
<dbReference type="AlphaFoldDB" id="G8ZHS3"/>
<dbReference type="GO" id="GO:0005737">
    <property type="term" value="C:cytoplasm"/>
    <property type="evidence" value="ECO:0007669"/>
    <property type="project" value="TreeGrafter"/>
</dbReference>
<dbReference type="NCBIfam" id="TIGR01210">
    <property type="entry name" value="archaeosine biosynthesis radical SAM protein RaSEA"/>
    <property type="match status" value="1"/>
</dbReference>
<proteinExistence type="predicted"/>
<dbReference type="SUPFAM" id="SSF102114">
    <property type="entry name" value="Radical SAM enzymes"/>
    <property type="match status" value="1"/>
</dbReference>
<dbReference type="CDD" id="cd01335">
    <property type="entry name" value="Radical_SAM"/>
    <property type="match status" value="1"/>
</dbReference>
<dbReference type="SMART" id="SM00729">
    <property type="entry name" value="Elp3"/>
    <property type="match status" value="1"/>
</dbReference>
<dbReference type="Pfam" id="PF04055">
    <property type="entry name" value="Radical_SAM"/>
    <property type="match status" value="1"/>
</dbReference>
<dbReference type="PANTHER" id="PTHR11135">
    <property type="entry name" value="HISTONE ACETYLTRANSFERASE-RELATED"/>
    <property type="match status" value="1"/>
</dbReference>
<dbReference type="InterPro" id="IPR039661">
    <property type="entry name" value="ELP3"/>
</dbReference>
<evidence type="ECO:0000313" key="9">
    <source>
        <dbReference type="Proteomes" id="UP000009139"/>
    </source>
</evidence>
<keyword evidence="2" id="KW-0004">4Fe-4S</keyword>
<keyword evidence="6" id="KW-0411">Iron-sulfur</keyword>
<dbReference type="EMBL" id="HE613800">
    <property type="protein sequence ID" value="CCE69666.1"/>
    <property type="molecule type" value="Genomic_DNA"/>
</dbReference>
<comment type="cofactor">
    <cofactor evidence="1">
        <name>[4Fe-4S] cluster</name>
        <dbReference type="ChEBI" id="CHEBI:49883"/>
    </cofactor>
</comment>